<organism evidence="1 2">
    <name type="scientific">Desulfuromonas versatilis</name>
    <dbReference type="NCBI Taxonomy" id="2802975"/>
    <lineage>
        <taxon>Bacteria</taxon>
        <taxon>Pseudomonadati</taxon>
        <taxon>Thermodesulfobacteriota</taxon>
        <taxon>Desulfuromonadia</taxon>
        <taxon>Desulfuromonadales</taxon>
        <taxon>Desulfuromonadaceae</taxon>
        <taxon>Desulfuromonas</taxon>
    </lineage>
</organism>
<evidence type="ECO:0000313" key="2">
    <source>
        <dbReference type="Proteomes" id="UP001319827"/>
    </source>
</evidence>
<keyword evidence="2" id="KW-1185">Reference proteome</keyword>
<proteinExistence type="predicted"/>
<protein>
    <submittedName>
        <fullName evidence="1">Uncharacterized protein</fullName>
    </submittedName>
</protein>
<sequence length="62" mass="6845">MENAGGVVKTNGTKNNDFWSFFAEMALRSGIPEGRVKWHLGWAQQFARSVPGSLFASVLLTM</sequence>
<dbReference type="EMBL" id="AP024355">
    <property type="protein sequence ID" value="BCR06011.1"/>
    <property type="molecule type" value="Genomic_DNA"/>
</dbReference>
<dbReference type="Proteomes" id="UP001319827">
    <property type="component" value="Chromosome"/>
</dbReference>
<reference evidence="1 2" key="1">
    <citation type="journal article" date="2016" name="C (Basel)">
        <title>Selective Growth of and Electricity Production by Marine Exoelectrogenic Bacteria in Self-Aggregated Hydrogel of Microbially Reduced Graphene Oxide.</title>
        <authorList>
            <person name="Yoshida N."/>
            <person name="Goto Y."/>
            <person name="Miyata Y."/>
        </authorList>
    </citation>
    <scope>NUCLEOTIDE SEQUENCE [LARGE SCALE GENOMIC DNA]</scope>
    <source>
        <strain evidence="1 2">NIT-T3</strain>
    </source>
</reference>
<name>A0ABN6E4I6_9BACT</name>
<evidence type="ECO:0000313" key="1">
    <source>
        <dbReference type="EMBL" id="BCR06011.1"/>
    </source>
</evidence>
<accession>A0ABN6E4I6</accession>
<gene>
    <name evidence="1" type="ORF">DESUT3_30800</name>
</gene>
<reference evidence="1 2" key="2">
    <citation type="journal article" date="2021" name="Int. J. Syst. Evol. Microbiol.">
        <title>Isolation and Polyphasic Characterization of Desulfuromonas versatilis sp. Nov., an Electrogenic Bacteria Capable of Versatile Metabolism Isolated from a Graphene Oxide-Reducing Enrichment Culture.</title>
        <authorList>
            <person name="Xie L."/>
            <person name="Yoshida N."/>
            <person name="Ishii S."/>
            <person name="Meng L."/>
        </authorList>
    </citation>
    <scope>NUCLEOTIDE SEQUENCE [LARGE SCALE GENOMIC DNA]</scope>
    <source>
        <strain evidence="1 2">NIT-T3</strain>
    </source>
</reference>